<accession>A0A081A7Q8</accession>
<evidence type="ECO:0000313" key="2">
    <source>
        <dbReference type="EMBL" id="ETO74919.1"/>
    </source>
</evidence>
<evidence type="ECO:0000256" key="1">
    <source>
        <dbReference type="SAM" id="MobiDB-lite"/>
    </source>
</evidence>
<dbReference type="SUPFAM" id="SSF53098">
    <property type="entry name" value="Ribonuclease H-like"/>
    <property type="match status" value="1"/>
</dbReference>
<proteinExistence type="predicted"/>
<dbReference type="AlphaFoldDB" id="A0A081A7Q8"/>
<dbReference type="InterPro" id="IPR012337">
    <property type="entry name" value="RNaseH-like_sf"/>
</dbReference>
<dbReference type="PANTHER" id="PTHR40866">
    <property type="entry name" value="BED-TYPE DOMAIN-CONTAINING PROTEIN"/>
    <property type="match status" value="1"/>
</dbReference>
<feature type="region of interest" description="Disordered" evidence="1">
    <location>
        <begin position="322"/>
        <end position="342"/>
    </location>
</feature>
<comment type="caution">
    <text evidence="2">The sequence shown here is derived from an EMBL/GenBank/DDBJ whole genome shotgun (WGS) entry which is preliminary data.</text>
</comment>
<dbReference type="PANTHER" id="PTHR40866:SF1">
    <property type="entry name" value="BED-TYPE DOMAIN-CONTAINING PROTEIN"/>
    <property type="match status" value="1"/>
</dbReference>
<dbReference type="EMBL" id="ANJA01001737">
    <property type="protein sequence ID" value="ETO74919.1"/>
    <property type="molecule type" value="Genomic_DNA"/>
</dbReference>
<gene>
    <name evidence="2" type="ORF">F444_09428</name>
</gene>
<evidence type="ECO:0008006" key="4">
    <source>
        <dbReference type="Google" id="ProtNLM"/>
    </source>
</evidence>
<protein>
    <recommendedName>
        <fullName evidence="4">HAT C-terminal dimerisation domain-containing protein</fullName>
    </recommendedName>
</protein>
<organism evidence="2 3">
    <name type="scientific">Phytophthora nicotianae P1976</name>
    <dbReference type="NCBI Taxonomy" id="1317066"/>
    <lineage>
        <taxon>Eukaryota</taxon>
        <taxon>Sar</taxon>
        <taxon>Stramenopiles</taxon>
        <taxon>Oomycota</taxon>
        <taxon>Peronosporomycetes</taxon>
        <taxon>Peronosporales</taxon>
        <taxon>Peronosporaceae</taxon>
        <taxon>Phytophthora</taxon>
    </lineage>
</organism>
<dbReference type="Proteomes" id="UP000028582">
    <property type="component" value="Unassembled WGS sequence"/>
</dbReference>
<evidence type="ECO:0000313" key="3">
    <source>
        <dbReference type="Proteomes" id="UP000028582"/>
    </source>
</evidence>
<reference evidence="2 3" key="1">
    <citation type="submission" date="2013-11" db="EMBL/GenBank/DDBJ databases">
        <title>The Genome Sequence of Phytophthora parasitica P1976.</title>
        <authorList>
            <consortium name="The Broad Institute Genomics Platform"/>
            <person name="Russ C."/>
            <person name="Tyler B."/>
            <person name="Panabieres F."/>
            <person name="Shan W."/>
            <person name="Tripathy S."/>
            <person name="Grunwald N."/>
            <person name="Machado M."/>
            <person name="Johnson C.S."/>
            <person name="Walker B."/>
            <person name="Young S."/>
            <person name="Zeng Q."/>
            <person name="Gargeya S."/>
            <person name="Fitzgerald M."/>
            <person name="Haas B."/>
            <person name="Abouelleil A."/>
            <person name="Allen A.W."/>
            <person name="Alvarado L."/>
            <person name="Arachchi H.M."/>
            <person name="Berlin A.M."/>
            <person name="Chapman S.B."/>
            <person name="Gainer-Dewar J."/>
            <person name="Goldberg J."/>
            <person name="Griggs A."/>
            <person name="Gujja S."/>
            <person name="Hansen M."/>
            <person name="Howarth C."/>
            <person name="Imamovic A."/>
            <person name="Ireland A."/>
            <person name="Larimer J."/>
            <person name="McCowan C."/>
            <person name="Murphy C."/>
            <person name="Pearson M."/>
            <person name="Poon T.W."/>
            <person name="Priest M."/>
            <person name="Roberts A."/>
            <person name="Saif S."/>
            <person name="Shea T."/>
            <person name="Sisk P."/>
            <person name="Sykes S."/>
            <person name="Wortman J."/>
            <person name="Nusbaum C."/>
            <person name="Birren B."/>
        </authorList>
    </citation>
    <scope>NUCLEOTIDE SEQUENCE [LARGE SCALE GENOMIC DNA]</scope>
    <source>
        <strain evidence="2 3">P1976</strain>
    </source>
</reference>
<sequence>MIKEIQRICKPARRAERRESVYPKLGTRTWQTCVRSHDMELVTKAAEKNIGEELPECFGVILDDCTFGSKHYMTAYDCYKHNGARRCPLISMAPVINVVKWQLAYGNKGLIDGMYPYGCACRVSALFGKSLAYVKFLVGDNCAVNKRLARLMEALLVGCASHRLNLAVRNFLAPCEEELDQVQLLIKHLRTIKQAAKLRYTSLKPKLRQETRWWSTYSMLVRYFELREFLSADDKDIADVLPTPAVHCKLRVLKEQLSDVESVSKKLQSDDLNLLDARANLLDGLLEIQPSFASYLEPNAGIVHSPDFESGVVKRLSRGERAELQPLKKPSKPSAPAPEPTKMGFADRILKRRRTQSTSCEYGLLDVIPPTSNIVERLFSSASMMLRYERSRLSPFTLEMILFLRVNDAFWDVASYNQAR</sequence>
<name>A0A081A7Q8_PHYNI</name>